<dbReference type="Proteomes" id="UP000461730">
    <property type="component" value="Unassembled WGS sequence"/>
</dbReference>
<protein>
    <submittedName>
        <fullName evidence="1">Uncharacterized protein</fullName>
    </submittedName>
</protein>
<dbReference type="RefSeq" id="WP_157306955.1">
    <property type="nucleotide sequence ID" value="NZ_WRXN01000006.1"/>
</dbReference>
<evidence type="ECO:0000313" key="2">
    <source>
        <dbReference type="Proteomes" id="UP000461730"/>
    </source>
</evidence>
<name>A0A7K1U6B3_9BACT</name>
<reference evidence="1 2" key="1">
    <citation type="submission" date="2019-12" db="EMBL/GenBank/DDBJ databases">
        <title>Chitinophaga sp. strain ysch24 (GDMCC 1.1355), whole genome shotgun sequence.</title>
        <authorList>
            <person name="Zhang X."/>
        </authorList>
    </citation>
    <scope>NUCLEOTIDE SEQUENCE [LARGE SCALE GENOMIC DNA]</scope>
    <source>
        <strain evidence="2">ysch24</strain>
    </source>
</reference>
<organism evidence="1 2">
    <name type="scientific">Chitinophaga tropicalis</name>
    <dbReference type="NCBI Taxonomy" id="2683588"/>
    <lineage>
        <taxon>Bacteria</taxon>
        <taxon>Pseudomonadati</taxon>
        <taxon>Bacteroidota</taxon>
        <taxon>Chitinophagia</taxon>
        <taxon>Chitinophagales</taxon>
        <taxon>Chitinophagaceae</taxon>
        <taxon>Chitinophaga</taxon>
    </lineage>
</organism>
<dbReference type="AlphaFoldDB" id="A0A7K1U6B3"/>
<proteinExistence type="predicted"/>
<dbReference type="EMBL" id="WRXN01000006">
    <property type="protein sequence ID" value="MVT09505.1"/>
    <property type="molecule type" value="Genomic_DNA"/>
</dbReference>
<gene>
    <name evidence="1" type="ORF">GO493_14645</name>
</gene>
<accession>A0A7K1U6B3</accession>
<comment type="caution">
    <text evidence="1">The sequence shown here is derived from an EMBL/GenBank/DDBJ whole genome shotgun (WGS) entry which is preliminary data.</text>
</comment>
<keyword evidence="2" id="KW-1185">Reference proteome</keyword>
<evidence type="ECO:0000313" key="1">
    <source>
        <dbReference type="EMBL" id="MVT09505.1"/>
    </source>
</evidence>
<sequence>MKEIPISLKTNSIINRNGQPPLTPEKLRELSGLDIPDEEAQQIIHSIRLFCKVLYQFTVTTHSKNERQKENFKNTINIAA</sequence>